<keyword evidence="1" id="KW-0677">Repeat</keyword>
<name>A0A232EUR8_9HYME</name>
<proteinExistence type="predicted"/>
<feature type="repeat" description="ANK" evidence="3">
    <location>
        <begin position="285"/>
        <end position="319"/>
    </location>
</feature>
<dbReference type="AlphaFoldDB" id="A0A232EUR8"/>
<keyword evidence="2 3" id="KW-0040">ANK repeat</keyword>
<dbReference type="InterPro" id="IPR002110">
    <property type="entry name" value="Ankyrin_rpt"/>
</dbReference>
<reference evidence="4 5" key="1">
    <citation type="journal article" date="2017" name="Curr. Biol.">
        <title>The Evolution of Venom by Co-option of Single-Copy Genes.</title>
        <authorList>
            <person name="Martinson E.O."/>
            <person name="Mrinalini"/>
            <person name="Kelkar Y.D."/>
            <person name="Chang C.H."/>
            <person name="Werren J.H."/>
        </authorList>
    </citation>
    <scope>NUCLEOTIDE SEQUENCE [LARGE SCALE GENOMIC DNA]</scope>
    <source>
        <strain evidence="4 5">Alberta</strain>
        <tissue evidence="4">Whole body</tissue>
    </source>
</reference>
<gene>
    <name evidence="4" type="ORF">TSAR_010757</name>
</gene>
<dbReference type="Pfam" id="PF12796">
    <property type="entry name" value="Ank_2"/>
    <property type="match status" value="1"/>
</dbReference>
<feature type="repeat" description="ANK" evidence="3">
    <location>
        <begin position="178"/>
        <end position="212"/>
    </location>
</feature>
<dbReference type="InterPro" id="IPR036770">
    <property type="entry name" value="Ankyrin_rpt-contain_sf"/>
</dbReference>
<comment type="caution">
    <text evidence="4">The sequence shown here is derived from an EMBL/GenBank/DDBJ whole genome shotgun (WGS) entry which is preliminary data.</text>
</comment>
<dbReference type="PANTHER" id="PTHR24189:SF50">
    <property type="entry name" value="ANKYRIN REPEAT AND SOCS BOX PROTEIN 2"/>
    <property type="match status" value="1"/>
</dbReference>
<organism evidence="4 5">
    <name type="scientific">Trichomalopsis sarcophagae</name>
    <dbReference type="NCBI Taxonomy" id="543379"/>
    <lineage>
        <taxon>Eukaryota</taxon>
        <taxon>Metazoa</taxon>
        <taxon>Ecdysozoa</taxon>
        <taxon>Arthropoda</taxon>
        <taxon>Hexapoda</taxon>
        <taxon>Insecta</taxon>
        <taxon>Pterygota</taxon>
        <taxon>Neoptera</taxon>
        <taxon>Endopterygota</taxon>
        <taxon>Hymenoptera</taxon>
        <taxon>Apocrita</taxon>
        <taxon>Proctotrupomorpha</taxon>
        <taxon>Chalcidoidea</taxon>
        <taxon>Pteromalidae</taxon>
        <taxon>Pteromalinae</taxon>
        <taxon>Trichomalopsis</taxon>
    </lineage>
</organism>
<dbReference type="PROSITE" id="PS50297">
    <property type="entry name" value="ANK_REP_REGION"/>
    <property type="match status" value="1"/>
</dbReference>
<dbReference type="STRING" id="543379.A0A232EUR8"/>
<protein>
    <submittedName>
        <fullName evidence="4">Uncharacterized protein</fullName>
    </submittedName>
</protein>
<dbReference type="Gene3D" id="1.25.40.20">
    <property type="entry name" value="Ankyrin repeat-containing domain"/>
    <property type="match status" value="3"/>
</dbReference>
<dbReference type="SMART" id="SM00248">
    <property type="entry name" value="ANK"/>
    <property type="match status" value="7"/>
</dbReference>
<dbReference type="Proteomes" id="UP000215335">
    <property type="component" value="Unassembled WGS sequence"/>
</dbReference>
<evidence type="ECO:0000313" key="4">
    <source>
        <dbReference type="EMBL" id="OXU22104.1"/>
    </source>
</evidence>
<dbReference type="PROSITE" id="PS50088">
    <property type="entry name" value="ANK_REPEAT"/>
    <property type="match status" value="3"/>
</dbReference>
<evidence type="ECO:0000256" key="3">
    <source>
        <dbReference type="PROSITE-ProRule" id="PRU00023"/>
    </source>
</evidence>
<accession>A0A232EUR8</accession>
<feature type="repeat" description="ANK" evidence="3">
    <location>
        <begin position="137"/>
        <end position="171"/>
    </location>
</feature>
<sequence>MSPPSKMEITRTKTHSMYQLHEAVEALDEVLIGCLIDSGANVNAQNLDGESPLHVLISRDWNHAFVPFTDEEKQCCTRIAEMLIRAGADVNIQRFVDLGCDPGSCVPILYEAAYFNNQTMMKVLINNGADVRAITSRGFTVLHKVLEMKDWDIGIVESLLQQGCDVNSTYPGRIHGHCGGTALHLALEHANCTVEVVKLLLDFGVDVNRKNERGMTASKNYLLNALELDLNVWRLRGINPALLSLIRPSEEDVGPLHQACIFNDFSYVHELATQPNVDMNAVDALGHTPLFYAVMTQSDSVQDQLSKVRLLLDLGADINQLYIMNHEIEGLGTIFDIAIRLRCRAREIYKTLVQHAAILVESNPGGEKMALSQSNLRALYNYKPLERTRLIGKIDTDNCPFNYVSCVQELREMKRNKIGGTETTFFDLLIADEKQSIVYARNSQICNAYESIFEEGTFPIYQEWFLDTNFAKAFKRQILLGDAAEALCHILDYPDPFDEFVQLTIDMLNDEDLKTLNLYFEESSEGFKDFEESSEGFKDFEESSEGFKDFEESSEGFKDFEESSENFEDFDELSMSFEDFEESSESFKDFDELSMSFEDFEESSESFQDFDDLSMSFEDLEESSISIEDSLNTSFDSGVFERLSNSN</sequence>
<evidence type="ECO:0000256" key="1">
    <source>
        <dbReference type="ARBA" id="ARBA00022737"/>
    </source>
</evidence>
<dbReference type="PRINTS" id="PR01415">
    <property type="entry name" value="ANKYRIN"/>
</dbReference>
<keyword evidence="5" id="KW-1185">Reference proteome</keyword>
<dbReference type="InterPro" id="IPR050745">
    <property type="entry name" value="Multifunctional_regulatory"/>
</dbReference>
<dbReference type="PANTHER" id="PTHR24189">
    <property type="entry name" value="MYOTROPHIN"/>
    <property type="match status" value="1"/>
</dbReference>
<evidence type="ECO:0000313" key="5">
    <source>
        <dbReference type="Proteomes" id="UP000215335"/>
    </source>
</evidence>
<evidence type="ECO:0000256" key="2">
    <source>
        <dbReference type="ARBA" id="ARBA00023043"/>
    </source>
</evidence>
<dbReference type="EMBL" id="NNAY01002091">
    <property type="protein sequence ID" value="OXU22104.1"/>
    <property type="molecule type" value="Genomic_DNA"/>
</dbReference>
<dbReference type="SUPFAM" id="SSF48403">
    <property type="entry name" value="Ankyrin repeat"/>
    <property type="match status" value="1"/>
</dbReference>